<dbReference type="InterPro" id="IPR036047">
    <property type="entry name" value="F-box-like_dom_sf"/>
</dbReference>
<sequence length="476" mass="55386">MASTRPKTLNCLPVECLLYIFDQLAFNDLIRLDQVTHQWRPLVFSALCRRRELALLVNPDKSEIEKIPFCNFKIPFPFNSIFDRELNNNYISNFEKNVVNVIKVSNLGVELNKPSNDEYFTEFAKFTNARLRGELTNWIDVHFPNLQSLTIIHPFIKSEELKDLNILLNKMKTHLFTLNLWFRPKYMYKNGVPVLSTNDPNIVLLFKTINKLPSLKQLTIDFEFQFETPINWKQIEFGSIISRLHRVHLNLFNSNTWIIHLLDRFARSNHELKEIGIPLLESDLNNPNLPADRITHLHMALSLTQSEFCKLCHRFTSLKKLGVSIMRQCTTFKLVLFYLPKLIHLTHLVLFVHANTYSIDPFSLNFKDPRKPGLVKWDPPKCSTIQNLSLIIFPTSHKNFYSFPDIFSSVQNLEVFFGSNRCDLCGHGGMSVASADKLSECQHFMIESLQQKFPKLNQLASMSNSHRREWQLGSSI</sequence>
<reference evidence="2" key="1">
    <citation type="submission" date="2022-12" db="EMBL/GenBank/DDBJ databases">
        <title>Genome assemblies of Blomia tropicalis.</title>
        <authorList>
            <person name="Cui Y."/>
        </authorList>
    </citation>
    <scope>NUCLEOTIDE SEQUENCE</scope>
    <source>
        <tissue evidence="2">Adult mites</tissue>
    </source>
</reference>
<dbReference type="InterPro" id="IPR001810">
    <property type="entry name" value="F-box_dom"/>
</dbReference>
<organism evidence="2 3">
    <name type="scientific">Blomia tropicalis</name>
    <name type="common">Mite</name>
    <dbReference type="NCBI Taxonomy" id="40697"/>
    <lineage>
        <taxon>Eukaryota</taxon>
        <taxon>Metazoa</taxon>
        <taxon>Ecdysozoa</taxon>
        <taxon>Arthropoda</taxon>
        <taxon>Chelicerata</taxon>
        <taxon>Arachnida</taxon>
        <taxon>Acari</taxon>
        <taxon>Acariformes</taxon>
        <taxon>Sarcoptiformes</taxon>
        <taxon>Astigmata</taxon>
        <taxon>Glycyphagoidea</taxon>
        <taxon>Echimyopodidae</taxon>
        <taxon>Blomia</taxon>
    </lineage>
</organism>
<protein>
    <recommendedName>
        <fullName evidence="1">F-box domain-containing protein</fullName>
    </recommendedName>
</protein>
<dbReference type="SUPFAM" id="SSF81383">
    <property type="entry name" value="F-box domain"/>
    <property type="match status" value="1"/>
</dbReference>
<dbReference type="Pfam" id="PF12937">
    <property type="entry name" value="F-box-like"/>
    <property type="match status" value="1"/>
</dbReference>
<keyword evidence="3" id="KW-1185">Reference proteome</keyword>
<dbReference type="AlphaFoldDB" id="A0A9Q0RMJ9"/>
<dbReference type="Proteomes" id="UP001142055">
    <property type="component" value="Chromosome 2"/>
</dbReference>
<name>A0A9Q0RMJ9_BLOTA</name>
<comment type="caution">
    <text evidence="2">The sequence shown here is derived from an EMBL/GenBank/DDBJ whole genome shotgun (WGS) entry which is preliminary data.</text>
</comment>
<dbReference type="EMBL" id="JAPWDV010000002">
    <property type="protein sequence ID" value="KAJ6219801.1"/>
    <property type="molecule type" value="Genomic_DNA"/>
</dbReference>
<evidence type="ECO:0000313" key="3">
    <source>
        <dbReference type="Proteomes" id="UP001142055"/>
    </source>
</evidence>
<evidence type="ECO:0000313" key="2">
    <source>
        <dbReference type="EMBL" id="KAJ6219801.1"/>
    </source>
</evidence>
<proteinExistence type="predicted"/>
<gene>
    <name evidence="2" type="ORF">RDWZM_005613</name>
</gene>
<dbReference type="PROSITE" id="PS50181">
    <property type="entry name" value="FBOX"/>
    <property type="match status" value="1"/>
</dbReference>
<accession>A0A9Q0RMJ9</accession>
<evidence type="ECO:0000259" key="1">
    <source>
        <dbReference type="PROSITE" id="PS50181"/>
    </source>
</evidence>
<dbReference type="Gene3D" id="1.20.1280.50">
    <property type="match status" value="1"/>
</dbReference>
<feature type="domain" description="F-box" evidence="1">
    <location>
        <begin position="6"/>
        <end position="43"/>
    </location>
</feature>